<evidence type="ECO:0000313" key="5">
    <source>
        <dbReference type="Proteomes" id="UP001367676"/>
    </source>
</evidence>
<dbReference type="CDD" id="cd06465">
    <property type="entry name" value="p23_hB-ind1_like"/>
    <property type="match status" value="1"/>
</dbReference>
<name>A0AAN9Y990_9HEMI</name>
<dbReference type="Gene3D" id="2.60.40.790">
    <property type="match status" value="1"/>
</dbReference>
<evidence type="ECO:0000256" key="2">
    <source>
        <dbReference type="SAM" id="MobiDB-lite"/>
    </source>
</evidence>
<dbReference type="InterPro" id="IPR008978">
    <property type="entry name" value="HSP20-like_chaperone"/>
</dbReference>
<evidence type="ECO:0000259" key="3">
    <source>
        <dbReference type="PROSITE" id="PS51203"/>
    </source>
</evidence>
<dbReference type="InterPro" id="IPR007052">
    <property type="entry name" value="CS_dom"/>
</dbReference>
<dbReference type="GO" id="GO:0006457">
    <property type="term" value="P:protein folding"/>
    <property type="evidence" value="ECO:0007669"/>
    <property type="project" value="TreeGrafter"/>
</dbReference>
<dbReference type="InterPro" id="IPR045250">
    <property type="entry name" value="p23-like"/>
</dbReference>
<dbReference type="PANTHER" id="PTHR22932:SF1">
    <property type="entry name" value="CO-CHAPERONE PROTEIN DAF-41"/>
    <property type="match status" value="1"/>
</dbReference>
<dbReference type="GO" id="GO:0005829">
    <property type="term" value="C:cytosol"/>
    <property type="evidence" value="ECO:0007669"/>
    <property type="project" value="TreeGrafter"/>
</dbReference>
<dbReference type="FunFam" id="2.60.40.790:FF:000013">
    <property type="entry name" value="Very-long-chain (3R)-3-hydroxyacyl-CoA dehydratase"/>
    <property type="match status" value="1"/>
</dbReference>
<reference evidence="4 5" key="1">
    <citation type="submission" date="2024-03" db="EMBL/GenBank/DDBJ databases">
        <title>Adaptation during the transition from Ophiocordyceps entomopathogen to insect associate is accompanied by gene loss and intensified selection.</title>
        <authorList>
            <person name="Ward C.M."/>
            <person name="Onetto C.A."/>
            <person name="Borneman A.R."/>
        </authorList>
    </citation>
    <scope>NUCLEOTIDE SEQUENCE [LARGE SCALE GENOMIC DNA]</scope>
    <source>
        <strain evidence="4">AWRI1</strain>
        <tissue evidence="4">Single Adult Female</tissue>
    </source>
</reference>
<dbReference type="PANTHER" id="PTHR22932">
    <property type="entry name" value="TELOMERASE-BINDING PROTEIN P23 HSP90 CO-CHAPERONE"/>
    <property type="match status" value="1"/>
</dbReference>
<comment type="similarity">
    <text evidence="1">Belongs to the p23/wos2 family.</text>
</comment>
<dbReference type="Pfam" id="PF04969">
    <property type="entry name" value="CS"/>
    <property type="match status" value="1"/>
</dbReference>
<accession>A0AAN9Y990</accession>
<feature type="region of interest" description="Disordered" evidence="2">
    <location>
        <begin position="113"/>
        <end position="163"/>
    </location>
</feature>
<proteinExistence type="inferred from homology"/>
<dbReference type="GO" id="GO:0051087">
    <property type="term" value="F:protein-folding chaperone binding"/>
    <property type="evidence" value="ECO:0007669"/>
    <property type="project" value="TreeGrafter"/>
</dbReference>
<dbReference type="GO" id="GO:0051879">
    <property type="term" value="F:Hsp90 protein binding"/>
    <property type="evidence" value="ECO:0007669"/>
    <property type="project" value="InterPro"/>
</dbReference>
<organism evidence="4 5">
    <name type="scientific">Parthenolecanium corni</name>
    <dbReference type="NCBI Taxonomy" id="536013"/>
    <lineage>
        <taxon>Eukaryota</taxon>
        <taxon>Metazoa</taxon>
        <taxon>Ecdysozoa</taxon>
        <taxon>Arthropoda</taxon>
        <taxon>Hexapoda</taxon>
        <taxon>Insecta</taxon>
        <taxon>Pterygota</taxon>
        <taxon>Neoptera</taxon>
        <taxon>Paraneoptera</taxon>
        <taxon>Hemiptera</taxon>
        <taxon>Sternorrhyncha</taxon>
        <taxon>Coccoidea</taxon>
        <taxon>Coccidae</taxon>
        <taxon>Parthenolecanium</taxon>
    </lineage>
</organism>
<feature type="compositionally biased region" description="Acidic residues" evidence="2">
    <location>
        <begin position="113"/>
        <end position="126"/>
    </location>
</feature>
<protein>
    <recommendedName>
        <fullName evidence="3">CS domain-containing protein</fullName>
    </recommendedName>
</protein>
<feature type="compositionally biased region" description="Acidic residues" evidence="2">
    <location>
        <begin position="147"/>
        <end position="163"/>
    </location>
</feature>
<dbReference type="AlphaFoldDB" id="A0AAN9Y990"/>
<evidence type="ECO:0000313" key="4">
    <source>
        <dbReference type="EMBL" id="KAK7602462.1"/>
    </source>
</evidence>
<dbReference type="GO" id="GO:0051131">
    <property type="term" value="P:chaperone-mediated protein complex assembly"/>
    <property type="evidence" value="ECO:0007669"/>
    <property type="project" value="TreeGrafter"/>
</dbReference>
<dbReference type="EMBL" id="JBBCAQ010000008">
    <property type="protein sequence ID" value="KAK7602462.1"/>
    <property type="molecule type" value="Genomic_DNA"/>
</dbReference>
<dbReference type="Proteomes" id="UP001367676">
    <property type="component" value="Unassembled WGS sequence"/>
</dbReference>
<gene>
    <name evidence="4" type="ORF">V9T40_008051</name>
</gene>
<sequence length="163" mass="19225">MFSVSPPAVLWAQRNSVIYLTICIEDCREPVIQINPSNLYFKGIGGPDRKNYEINIDFYKDIISEQSKYLQTGRTIDFVLKKKEDGPFWPHLTKLKQRYHWLKVNFNKWKEEDDSDLELEQEDNFEEMMRSMGDLGTGDRPNFDHDSDSDDVEKDDEELPPLE</sequence>
<feature type="domain" description="CS" evidence="3">
    <location>
        <begin position="4"/>
        <end position="93"/>
    </location>
</feature>
<dbReference type="GO" id="GO:0005634">
    <property type="term" value="C:nucleus"/>
    <property type="evidence" value="ECO:0007669"/>
    <property type="project" value="TreeGrafter"/>
</dbReference>
<dbReference type="SUPFAM" id="SSF49764">
    <property type="entry name" value="HSP20-like chaperones"/>
    <property type="match status" value="1"/>
</dbReference>
<dbReference type="PROSITE" id="PS51203">
    <property type="entry name" value="CS"/>
    <property type="match status" value="1"/>
</dbReference>
<comment type="caution">
    <text evidence="4">The sequence shown here is derived from an EMBL/GenBank/DDBJ whole genome shotgun (WGS) entry which is preliminary data.</text>
</comment>
<keyword evidence="5" id="KW-1185">Reference proteome</keyword>
<evidence type="ECO:0000256" key="1">
    <source>
        <dbReference type="ARBA" id="ARBA00025733"/>
    </source>
</evidence>